<keyword evidence="2" id="KW-1185">Reference proteome</keyword>
<reference evidence="1 2" key="1">
    <citation type="submission" date="2021-06" db="EMBL/GenBank/DDBJ databases">
        <title>Caerostris darwini draft genome.</title>
        <authorList>
            <person name="Kono N."/>
            <person name="Arakawa K."/>
        </authorList>
    </citation>
    <scope>NUCLEOTIDE SEQUENCE [LARGE SCALE GENOMIC DNA]</scope>
</reference>
<dbReference type="Proteomes" id="UP001054837">
    <property type="component" value="Unassembled WGS sequence"/>
</dbReference>
<evidence type="ECO:0000313" key="1">
    <source>
        <dbReference type="EMBL" id="GIY66975.1"/>
    </source>
</evidence>
<organism evidence="1 2">
    <name type="scientific">Caerostris darwini</name>
    <dbReference type="NCBI Taxonomy" id="1538125"/>
    <lineage>
        <taxon>Eukaryota</taxon>
        <taxon>Metazoa</taxon>
        <taxon>Ecdysozoa</taxon>
        <taxon>Arthropoda</taxon>
        <taxon>Chelicerata</taxon>
        <taxon>Arachnida</taxon>
        <taxon>Araneae</taxon>
        <taxon>Araneomorphae</taxon>
        <taxon>Entelegynae</taxon>
        <taxon>Araneoidea</taxon>
        <taxon>Araneidae</taxon>
        <taxon>Caerostris</taxon>
    </lineage>
</organism>
<accession>A0AAV4VBV1</accession>
<proteinExistence type="predicted"/>
<comment type="caution">
    <text evidence="1">The sequence shown here is derived from an EMBL/GenBank/DDBJ whole genome shotgun (WGS) entry which is preliminary data.</text>
</comment>
<name>A0AAV4VBV1_9ARAC</name>
<dbReference type="AlphaFoldDB" id="A0AAV4VBV1"/>
<dbReference type="EMBL" id="BPLQ01012672">
    <property type="protein sequence ID" value="GIY66975.1"/>
    <property type="molecule type" value="Genomic_DNA"/>
</dbReference>
<evidence type="ECO:0000313" key="2">
    <source>
        <dbReference type="Proteomes" id="UP001054837"/>
    </source>
</evidence>
<sequence>MRPSFGDKADFLGYQIAGSDNDAKHDFGHFEMFLNNINNLKRKINSSYKYLKKFVAKEKILANPFFAAKSSFRFGWRRKPLRSMARLSLHHCPASRMGNNRVELMWKSPQPKAEIRPQLGIVHKQPTIRSDFPMTTK</sequence>
<protein>
    <submittedName>
        <fullName evidence="1">Uncharacterized protein</fullName>
    </submittedName>
</protein>
<gene>
    <name evidence="1" type="ORF">CDAR_379531</name>
</gene>